<organism evidence="1">
    <name type="scientific">Heligmosomoides polygyrus</name>
    <name type="common">Parasitic roundworm</name>
    <dbReference type="NCBI Taxonomy" id="6339"/>
    <lineage>
        <taxon>Eukaryota</taxon>
        <taxon>Metazoa</taxon>
        <taxon>Ecdysozoa</taxon>
        <taxon>Nematoda</taxon>
        <taxon>Chromadorea</taxon>
        <taxon>Rhabditida</taxon>
        <taxon>Rhabditina</taxon>
        <taxon>Rhabditomorpha</taxon>
        <taxon>Strongyloidea</taxon>
        <taxon>Heligmosomidae</taxon>
        <taxon>Heligmosomoides</taxon>
    </lineage>
</organism>
<dbReference type="PANTHER" id="PTHR16199">
    <property type="entry name" value="CONDENSIN-2 COMPLEX SUBUNIT G2"/>
    <property type="match status" value="1"/>
</dbReference>
<dbReference type="Pfam" id="PF12422">
    <property type="entry name" value="Condensin2nSMC"/>
    <property type="match status" value="1"/>
</dbReference>
<protein>
    <submittedName>
        <fullName evidence="3">Condensin-2 complex subunit G2</fullName>
    </submittedName>
</protein>
<dbReference type="OrthoDB" id="10062843at2759"/>
<dbReference type="SUPFAM" id="SSF48371">
    <property type="entry name" value="ARM repeat"/>
    <property type="match status" value="1"/>
</dbReference>
<dbReference type="Gene3D" id="1.25.10.10">
    <property type="entry name" value="Leucine-rich Repeat Variant"/>
    <property type="match status" value="1"/>
</dbReference>
<dbReference type="WBParaSite" id="HPBE_0001499101-mRNA-1">
    <property type="protein sequence ID" value="HPBE_0001499101-mRNA-1"/>
    <property type="gene ID" value="HPBE_0001499101"/>
</dbReference>
<dbReference type="Proteomes" id="UP000050761">
    <property type="component" value="Unassembled WGS sequence"/>
</dbReference>
<reference evidence="1 2" key="1">
    <citation type="submission" date="2018-11" db="EMBL/GenBank/DDBJ databases">
        <authorList>
            <consortium name="Pathogen Informatics"/>
        </authorList>
    </citation>
    <scope>NUCLEOTIDE SEQUENCE [LARGE SCALE GENOMIC DNA]</scope>
</reference>
<dbReference type="InterPro" id="IPR024741">
    <property type="entry name" value="Condensin2_G2"/>
</dbReference>
<dbReference type="PANTHER" id="PTHR16199:SF4">
    <property type="entry name" value="CONDENSIN-2 COMPLEX SUBUNIT G2"/>
    <property type="match status" value="1"/>
</dbReference>
<dbReference type="InterPro" id="IPR011989">
    <property type="entry name" value="ARM-like"/>
</dbReference>
<gene>
    <name evidence="1" type="ORF">HPBE_LOCUS14992</name>
</gene>
<name>A0A3P7ZM16_HELPZ</name>
<dbReference type="AlphaFoldDB" id="A0A3P7ZM16"/>
<reference evidence="3" key="2">
    <citation type="submission" date="2019-09" db="UniProtKB">
        <authorList>
            <consortium name="WormBaseParasite"/>
        </authorList>
    </citation>
    <scope>IDENTIFICATION</scope>
</reference>
<dbReference type="InterPro" id="IPR016024">
    <property type="entry name" value="ARM-type_fold"/>
</dbReference>
<dbReference type="GO" id="GO:0000070">
    <property type="term" value="P:mitotic sister chromatid segregation"/>
    <property type="evidence" value="ECO:0007669"/>
    <property type="project" value="TreeGrafter"/>
</dbReference>
<dbReference type="GO" id="GO:0000796">
    <property type="term" value="C:condensin complex"/>
    <property type="evidence" value="ECO:0007669"/>
    <property type="project" value="TreeGrafter"/>
</dbReference>
<evidence type="ECO:0000313" key="1">
    <source>
        <dbReference type="EMBL" id="VDP01462.1"/>
    </source>
</evidence>
<evidence type="ECO:0000313" key="3">
    <source>
        <dbReference type="WBParaSite" id="HPBE_0001499101-mRNA-1"/>
    </source>
</evidence>
<accession>A0A3P7ZM16</accession>
<keyword evidence="2" id="KW-1185">Reference proteome</keyword>
<dbReference type="EMBL" id="UZAH01028643">
    <property type="protein sequence ID" value="VDP01462.1"/>
    <property type="molecule type" value="Genomic_DNA"/>
</dbReference>
<evidence type="ECO:0000313" key="2">
    <source>
        <dbReference type="Proteomes" id="UP000050761"/>
    </source>
</evidence>
<sequence>MLIKRLWSDREEVVEQCSVNGLRHALWEPSFLSCAEGVKLCAYALRKIGFRSGFLLMKKMVLAGASNTTCTHLGHVIYTAWRIAAREENAEMMKEIEAEMFTGAIHSAVLLPLNLSTKFNYMLSAFSGENTDKSKVDGMLVRCFESVLWIGLDSCHDQVRYSASCILLGFYPLMDDDDFKRSECLYKQHVTMLRMLTDDCTQIRMVAAKKVLKILGLYWNFVPRDFVKQYMTIIVDTLSRDSVVGVRLAVYECISLNGINDKNERVRIAAFEMLKMLRGHRYIRFFDVVPMEEVLARLQVETSESVRREIVPLIFKSFFPDKERADQKERMKRIAFLIKHGRVCALTFHRLLFPLNLVTVKEAVEHIQFMTILVYRSFSKGMSADATMDGTMGLDDTIATLSGPSQDIPTPDEDNPIWKRNQVFLECVVVMWMSMRKALMEARHAVEKQKLDNLETKVFKKLFQCFRNTSLIGTTMMIGSMLPMSSMDGITQSVLSLLNEKVVDECVLEPYLEATAQWRVEHIFEIIGSGLNILHTDISTGSAHSPVAKKKKAPEVGLALIRLLTE</sequence>
<dbReference type="GO" id="GO:0005634">
    <property type="term" value="C:nucleus"/>
    <property type="evidence" value="ECO:0007669"/>
    <property type="project" value="InterPro"/>
</dbReference>
<proteinExistence type="predicted"/>